<feature type="region of interest" description="Disordered" evidence="8">
    <location>
        <begin position="610"/>
        <end position="682"/>
    </location>
</feature>
<dbReference type="PANTHER" id="PTHR21646:SF95">
    <property type="entry name" value="UBIQUITIN CARBOXYL-TERMINAL HYDROLASE 4-RELATED"/>
    <property type="match status" value="1"/>
</dbReference>
<evidence type="ECO:0000256" key="2">
    <source>
        <dbReference type="ARBA" id="ARBA00009085"/>
    </source>
</evidence>
<feature type="compositionally biased region" description="Low complexity" evidence="8">
    <location>
        <begin position="240"/>
        <end position="259"/>
    </location>
</feature>
<evidence type="ECO:0000256" key="8">
    <source>
        <dbReference type="SAM" id="MobiDB-lite"/>
    </source>
</evidence>
<dbReference type="Gene3D" id="3.40.250.10">
    <property type="entry name" value="Rhodanese-like domain"/>
    <property type="match status" value="1"/>
</dbReference>
<comment type="catalytic activity">
    <reaction evidence="1">
        <text>Thiol-dependent hydrolysis of ester, thioester, amide, peptide and isopeptide bonds formed by the C-terminal Gly of ubiquitin (a 76-residue protein attached to proteins as an intracellular targeting signal).</text>
        <dbReference type="EC" id="3.4.19.12"/>
    </reaction>
</comment>
<organism evidence="11 12">
    <name type="scientific">Lentinus tigrinus ALCF2SS1-6</name>
    <dbReference type="NCBI Taxonomy" id="1328759"/>
    <lineage>
        <taxon>Eukaryota</taxon>
        <taxon>Fungi</taxon>
        <taxon>Dikarya</taxon>
        <taxon>Basidiomycota</taxon>
        <taxon>Agaricomycotina</taxon>
        <taxon>Agaricomycetes</taxon>
        <taxon>Polyporales</taxon>
        <taxon>Polyporaceae</taxon>
        <taxon>Lentinus</taxon>
    </lineage>
</organism>
<feature type="compositionally biased region" description="Polar residues" evidence="8">
    <location>
        <begin position="147"/>
        <end position="156"/>
    </location>
</feature>
<keyword evidence="7" id="KW-0788">Thiol protease</keyword>
<dbReference type="GO" id="GO:0004843">
    <property type="term" value="F:cysteine-type deubiquitinase activity"/>
    <property type="evidence" value="ECO:0007669"/>
    <property type="project" value="UniProtKB-EC"/>
</dbReference>
<dbReference type="STRING" id="1328759.A0A5C2RQE5"/>
<dbReference type="PROSITE" id="PS50235">
    <property type="entry name" value="USP_3"/>
    <property type="match status" value="1"/>
</dbReference>
<feature type="compositionally biased region" description="Polar residues" evidence="8">
    <location>
        <begin position="671"/>
        <end position="681"/>
    </location>
</feature>
<evidence type="ECO:0000313" key="11">
    <source>
        <dbReference type="EMBL" id="RPD53361.1"/>
    </source>
</evidence>
<evidence type="ECO:0000259" key="10">
    <source>
        <dbReference type="PROSITE" id="PS50235"/>
    </source>
</evidence>
<dbReference type="PROSITE" id="PS00973">
    <property type="entry name" value="USP_2"/>
    <property type="match status" value="1"/>
</dbReference>
<keyword evidence="4" id="KW-0645">Protease</keyword>
<feature type="compositionally biased region" description="Pro residues" evidence="8">
    <location>
        <begin position="312"/>
        <end position="324"/>
    </location>
</feature>
<feature type="compositionally biased region" description="Pro residues" evidence="8">
    <location>
        <begin position="189"/>
        <end position="198"/>
    </location>
</feature>
<feature type="compositionally biased region" description="Low complexity" evidence="8">
    <location>
        <begin position="347"/>
        <end position="358"/>
    </location>
</feature>
<feature type="domain" description="USP" evidence="10">
    <location>
        <begin position="834"/>
        <end position="1189"/>
    </location>
</feature>
<dbReference type="GO" id="GO:0016579">
    <property type="term" value="P:protein deubiquitination"/>
    <property type="evidence" value="ECO:0007669"/>
    <property type="project" value="InterPro"/>
</dbReference>
<evidence type="ECO:0000259" key="9">
    <source>
        <dbReference type="PROSITE" id="PS50206"/>
    </source>
</evidence>
<dbReference type="Pfam" id="PF00443">
    <property type="entry name" value="UCH"/>
    <property type="match status" value="1"/>
</dbReference>
<feature type="compositionally biased region" description="Polar residues" evidence="8">
    <location>
        <begin position="548"/>
        <end position="562"/>
    </location>
</feature>
<keyword evidence="12" id="KW-1185">Reference proteome</keyword>
<dbReference type="InterPro" id="IPR018200">
    <property type="entry name" value="USP_CS"/>
</dbReference>
<dbReference type="InterPro" id="IPR036873">
    <property type="entry name" value="Rhodanese-like_dom_sf"/>
</dbReference>
<dbReference type="InterPro" id="IPR028889">
    <property type="entry name" value="USP"/>
</dbReference>
<keyword evidence="6" id="KW-0378">Hydrolase</keyword>
<evidence type="ECO:0000256" key="7">
    <source>
        <dbReference type="ARBA" id="ARBA00022807"/>
    </source>
</evidence>
<evidence type="ECO:0000313" key="12">
    <source>
        <dbReference type="Proteomes" id="UP000313359"/>
    </source>
</evidence>
<dbReference type="GO" id="GO:0006508">
    <property type="term" value="P:proteolysis"/>
    <property type="evidence" value="ECO:0007669"/>
    <property type="project" value="UniProtKB-KW"/>
</dbReference>
<dbReference type="InterPro" id="IPR001394">
    <property type="entry name" value="Peptidase_C19_UCH"/>
</dbReference>
<feature type="domain" description="Rhodanese" evidence="9">
    <location>
        <begin position="411"/>
        <end position="532"/>
    </location>
</feature>
<sequence length="1191" mass="129545">MPGIAVLPPPPPTKFPKFTAMQNGAVYHRETVAEIKANAKETTNQVKGASATSLLTSARSQIRLAHAKENEGDLKGALSALTKTASLVQMVMDTQEFKAESGKKGPLFKEFMAFQQTEGRDLFDKTRSVEAKLVDLEKSSTNEDDTNGTIVKTSGGSIADRMRSLQNAGLSVSTTKRLSREIPTSAAPPLSPLSPPLSPDNVRPNILSLQALSPPTSAPSSFAQSLGSPTTVGPSPHALVPTSSFGPPSPSSSTSSSPRMSVFSLQDFTQTFPSIDEIEEMDALKLPSNTTGTSSAGSRSSQPSISDLRANGPPPIVHPKPFPVLPMDLGPRPSSTPIPPTIDTFQSRPSSPMRSPLSPTVPRKPSVLALNAASSGLQRSPVIPSTPIAERAELPFKTLYPKTLHEWRYKPNFKVLLLDVRTREEFEKEHIKADAVVCIEPSILMRNPVTSEIIEDALIVGPRHETTLFANRDKFDLVALYDDSSESMKEPPLSVLFSAIYENAFRKILRNMPLLLIGGLQAWKREYGDAEVVKAGSSSPGRPSPLSNLVNGVGPSSINGTPGTPPSEPKGLGLGHVRAPAESSVASTSVAAPVPYTPPVDLVSMSALGRSRSGTDSSIDPHAHRPWIPSGVRSPTEPAAPGSPRLSMDSVGALPSLDPAKRLTRRPAMSRSGSNSVSYPYSTPVIPENMTMQHVSPPTMNGTSPIQYPPIARHISPQVSGSSFSPSPGINGLALPPQASINPSPLARRRSDYIDQSQEAINGLATRTPIDYPELSSQHILRPPPAAASSTLDNRHRIMQQNNFFAMTQSAPKPPTIPSDYPVTYWADIQIGTSGLKNLGNTCYMNSTIQCLSATVPFSRFFTDGRWKSAVNMVNPMGTKGNLANAFANILRDLWQGEGAALSPVTFRRSICSHAPQFSGSEQHDSQEFLSFLLDGLHEDLNRILQKPKIERTPEREAELEKLPTQIASDQEWQIYRMRDDSLIVDFFQGQYRNRMECLTCHKTSTTYNTFMYLTLPIPSGRTSKATLQQCIDAFVQEEVMDKSDAWHCPHCKTLRKATKRLSLSRLPPVLLIHLKRFSAKGPFTDKIETFVEFPLKGLDLTNYMPPPLPPGVSGVAQLSPDDPRCQLPPYRYDLYGVTNHFGTLSTGHYTAFISSRGGWLYCDDSRVSPAEAKDVVGKPAYILFYKRTKA</sequence>
<evidence type="ECO:0000256" key="6">
    <source>
        <dbReference type="ARBA" id="ARBA00022801"/>
    </source>
</evidence>
<reference evidence="11" key="1">
    <citation type="journal article" date="2018" name="Genome Biol. Evol.">
        <title>Genomics and development of Lentinus tigrinus, a white-rot wood-decaying mushroom with dimorphic fruiting bodies.</title>
        <authorList>
            <person name="Wu B."/>
            <person name="Xu Z."/>
            <person name="Knudson A."/>
            <person name="Carlson A."/>
            <person name="Chen N."/>
            <person name="Kovaka S."/>
            <person name="LaButti K."/>
            <person name="Lipzen A."/>
            <person name="Pennachio C."/>
            <person name="Riley R."/>
            <person name="Schakwitz W."/>
            <person name="Umezawa K."/>
            <person name="Ohm R.A."/>
            <person name="Grigoriev I.V."/>
            <person name="Nagy L.G."/>
            <person name="Gibbons J."/>
            <person name="Hibbett D."/>
        </authorList>
    </citation>
    <scope>NUCLEOTIDE SEQUENCE [LARGE SCALE GENOMIC DNA]</scope>
    <source>
        <strain evidence="11">ALCF2SS1-6</strain>
    </source>
</reference>
<feature type="compositionally biased region" description="Low complexity" evidence="8">
    <location>
        <begin position="717"/>
        <end position="728"/>
    </location>
</feature>
<evidence type="ECO:0000256" key="4">
    <source>
        <dbReference type="ARBA" id="ARBA00022670"/>
    </source>
</evidence>
<dbReference type="Pfam" id="PF00581">
    <property type="entry name" value="Rhodanese"/>
    <property type="match status" value="1"/>
</dbReference>
<gene>
    <name evidence="11" type="ORF">L227DRAFT_400089</name>
</gene>
<dbReference type="InterPro" id="IPR038765">
    <property type="entry name" value="Papain-like_cys_pep_sf"/>
</dbReference>
<dbReference type="InterPro" id="IPR050185">
    <property type="entry name" value="Ub_carboxyl-term_hydrolase"/>
</dbReference>
<evidence type="ECO:0000256" key="5">
    <source>
        <dbReference type="ARBA" id="ARBA00022786"/>
    </source>
</evidence>
<dbReference type="SUPFAM" id="SSF52821">
    <property type="entry name" value="Rhodanese/Cell cycle control phosphatase"/>
    <property type="match status" value="1"/>
</dbReference>
<dbReference type="PANTHER" id="PTHR21646">
    <property type="entry name" value="UBIQUITIN CARBOXYL-TERMINAL HYDROLASE"/>
    <property type="match status" value="1"/>
</dbReference>
<feature type="region of interest" description="Disordered" evidence="8">
    <location>
        <begin position="169"/>
        <end position="259"/>
    </location>
</feature>
<feature type="region of interest" description="Disordered" evidence="8">
    <location>
        <begin position="287"/>
        <end position="363"/>
    </location>
</feature>
<dbReference type="PROSITE" id="PS00972">
    <property type="entry name" value="USP_1"/>
    <property type="match status" value="1"/>
</dbReference>
<dbReference type="AlphaFoldDB" id="A0A5C2RQE5"/>
<evidence type="ECO:0000256" key="1">
    <source>
        <dbReference type="ARBA" id="ARBA00000707"/>
    </source>
</evidence>
<feature type="region of interest" description="Disordered" evidence="8">
    <location>
        <begin position="534"/>
        <end position="580"/>
    </location>
</feature>
<feature type="compositionally biased region" description="Low complexity" evidence="8">
    <location>
        <begin position="536"/>
        <end position="547"/>
    </location>
</feature>
<dbReference type="InterPro" id="IPR001763">
    <property type="entry name" value="Rhodanese-like_dom"/>
</dbReference>
<keyword evidence="5" id="KW-0833">Ubl conjugation pathway</keyword>
<dbReference type="Proteomes" id="UP000313359">
    <property type="component" value="Unassembled WGS sequence"/>
</dbReference>
<dbReference type="EMBL" id="ML122323">
    <property type="protein sequence ID" value="RPD53361.1"/>
    <property type="molecule type" value="Genomic_DNA"/>
</dbReference>
<dbReference type="SMART" id="SM00450">
    <property type="entry name" value="RHOD"/>
    <property type="match status" value="1"/>
</dbReference>
<dbReference type="CDD" id="cd02674">
    <property type="entry name" value="Peptidase_C19R"/>
    <property type="match status" value="1"/>
</dbReference>
<comment type="similarity">
    <text evidence="2">Belongs to the peptidase C19 family.</text>
</comment>
<dbReference type="PROSITE" id="PS50206">
    <property type="entry name" value="RHODANESE_3"/>
    <property type="match status" value="1"/>
</dbReference>
<dbReference type="Gene3D" id="3.90.70.10">
    <property type="entry name" value="Cysteine proteinases"/>
    <property type="match status" value="1"/>
</dbReference>
<proteinExistence type="inferred from homology"/>
<dbReference type="OrthoDB" id="292964at2759"/>
<protein>
    <recommendedName>
        <fullName evidence="3">ubiquitinyl hydrolase 1</fullName>
        <ecNumber evidence="3">3.4.19.12</ecNumber>
    </recommendedName>
</protein>
<feature type="compositionally biased region" description="Polar residues" evidence="8">
    <location>
        <begin position="207"/>
        <end position="233"/>
    </location>
</feature>
<dbReference type="SUPFAM" id="SSF54001">
    <property type="entry name" value="Cysteine proteinases"/>
    <property type="match status" value="1"/>
</dbReference>
<accession>A0A5C2RQE5</accession>
<feature type="region of interest" description="Disordered" evidence="8">
    <location>
        <begin position="139"/>
        <end position="158"/>
    </location>
</feature>
<evidence type="ECO:0000256" key="3">
    <source>
        <dbReference type="ARBA" id="ARBA00012759"/>
    </source>
</evidence>
<name>A0A5C2RQE5_9APHY</name>
<feature type="region of interest" description="Disordered" evidence="8">
    <location>
        <begin position="717"/>
        <end position="745"/>
    </location>
</feature>
<dbReference type="EC" id="3.4.19.12" evidence="3"/>
<feature type="compositionally biased region" description="Low complexity" evidence="8">
    <location>
        <begin position="288"/>
        <end position="306"/>
    </location>
</feature>